<evidence type="ECO:0000313" key="2">
    <source>
        <dbReference type="Proteomes" id="UP000076858"/>
    </source>
</evidence>
<keyword evidence="2" id="KW-1185">Reference proteome</keyword>
<organism evidence="1 2">
    <name type="scientific">Daphnia magna</name>
    <dbReference type="NCBI Taxonomy" id="35525"/>
    <lineage>
        <taxon>Eukaryota</taxon>
        <taxon>Metazoa</taxon>
        <taxon>Ecdysozoa</taxon>
        <taxon>Arthropoda</taxon>
        <taxon>Crustacea</taxon>
        <taxon>Branchiopoda</taxon>
        <taxon>Diplostraca</taxon>
        <taxon>Cladocera</taxon>
        <taxon>Anomopoda</taxon>
        <taxon>Daphniidae</taxon>
        <taxon>Daphnia</taxon>
    </lineage>
</organism>
<dbReference type="AlphaFoldDB" id="A0A164FM64"/>
<protein>
    <submittedName>
        <fullName evidence="1">Uncharacterized protein</fullName>
    </submittedName>
</protein>
<name>A0A164FM64_9CRUS</name>
<evidence type="ECO:0000313" key="1">
    <source>
        <dbReference type="EMBL" id="KZR97931.1"/>
    </source>
</evidence>
<dbReference type="EMBL" id="LRGB01019545">
    <property type="protein sequence ID" value="KZR97931.1"/>
    <property type="molecule type" value="Genomic_DNA"/>
</dbReference>
<dbReference type="Proteomes" id="UP000076858">
    <property type="component" value="Unassembled WGS sequence"/>
</dbReference>
<sequence>MGVDHDTSEEEEIDMIKTFTQPIVKVLGELFSREDKISIPPYKGKSTDKMMTKWLQTVEHVARNHNWDDTQKLRFFSDRLKGEVLDWHEEYASEQGD</sequence>
<gene>
    <name evidence="1" type="ORF">APZ42_006933</name>
</gene>
<comment type="caution">
    <text evidence="1">The sequence shown here is derived from an EMBL/GenBank/DDBJ whole genome shotgun (WGS) entry which is preliminary data.</text>
</comment>
<proteinExistence type="predicted"/>
<accession>A0A164FM64</accession>
<reference evidence="1 2" key="1">
    <citation type="submission" date="2016-03" db="EMBL/GenBank/DDBJ databases">
        <title>EvidentialGene: Evidence-directed Construction of Genes on Genomes.</title>
        <authorList>
            <person name="Gilbert D.G."/>
            <person name="Choi J.-H."/>
            <person name="Mockaitis K."/>
            <person name="Colbourne J."/>
            <person name="Pfrender M."/>
        </authorList>
    </citation>
    <scope>NUCLEOTIDE SEQUENCE [LARGE SCALE GENOMIC DNA]</scope>
    <source>
        <strain evidence="1 2">Xinb3</strain>
        <tissue evidence="1">Complete organism</tissue>
    </source>
</reference>